<dbReference type="RefSeq" id="WP_131838566.1">
    <property type="nucleotide sequence ID" value="NZ_SLWB01000003.1"/>
</dbReference>
<evidence type="ECO:0000313" key="1">
    <source>
        <dbReference type="EMBL" id="TCN70710.1"/>
    </source>
</evidence>
<sequence>MKTNSKHIVSLAATAFLLLLVCLSYPSKKDKVELPDDLKAFPLDVANRLASHKSEANTKFLADFAKFWQSPSLNDEQRKVIVETTSQFEERNLTADPFLTSYLKSMMVFFDSTSMIKGFEAWSKAVKLLLSHKKYPKPLVLSIFESPTTLNKEKAFYANNYIKWSLSDKEFTYRFDTTLYLSTSNSRISYIAEHDTVSIFGTTGTVLPFTSQFIGKNGRIFWKKAGYDTTKVYADLKSYRLNFVKAKQDFDSVSFYFTDVFKNPLLGTLTLSPNSVNTKELVYYPHFYSYNRNISITNLFDSINYKGGIAIKGHTLLGYGSKQEPARVTFIRTKKPFITALSPSFIIRSDGFSSSGASVTIRLLADSIVHTNKLLDFDSRRRELRLTSDNQNMLTRAPYLDSYHKIGIYSEQLYWNMRKDVLNFNAPFGSSESEAIFESINFFNQDMFDGLMRRDDKHPISLIRQYEKEQQKKKVSPLTCDGLSRFAKRSNADCDILLKEMGFLGYVVYDSESKVFTTTPKLREALRARNGAQDYDAILFNSENKKNQNNAILDLSNFNLTIFGIPQINLSDTQNVKVYPKNNSIILKKNRDMEFDGEIRAGLVSFKGDGFKFDYDAFSINMDKVVSMNFDYRTDKYDNKGNRMLSNITSTMENITGSLRIDEPNNKSGLKRRPSYPKFASKKDSYIYYDDPAIFGGIYKRDKFYFKVYPYEIDSLNTFEKESLGFKGELNSADIFAPFQETLVVQPDQSLGFSRKVDTTGVTLYKSKGKFYNTIKLSNEGLIGKGSIKYLSSMSNSNDFLFFPDSCVSILKSMTIERTLLGIEYPNGNAKQHLMKWRPYQNTMKFFKDKTPFNLYDNQVTFNGDLVIEPLGLRGNGVLDVNTATIASKNFDMAAYTFKGDTSNVVIYDDKRENRLFASNGIASSIDLKSYQGKFEKKNDIFTSFYPDLAYLAYAKRVGWDMNNQLLTVSTPESLQLPPSITDRYALAYEGKVPPGSAFVATVKEQDSLCFASPMAYYNMRNKTLQANKVRHLLIADAALILNPKRDTVTLHTKGFMDKLYKADLYANRQTKSHHFYDVDISVGGRNGFNGQGLYSYIDKYGKVDTITFGTITVDREYKTTAFANIMDEDSFFLSPYFRFKGKVTAFSDKKHLTFDGGARLTHKYESLPKNWMRFTAEIAPDSVMIPISNPYQTVDKIRVYAGTYLRRDSLSVYPTFFTGRKYTEDSAFVQPNGFLYYNDNGSYYQLSSIDKIRRPNTAGDMVSLYSDFDLLVNEGKLKLGVDLGEVKLATAGKAVQNIGSKELSFTGMVTLDFLFNTEALNVLAADVAAGAKTALDYSTPNSRVALRELLGDAKAEAIIASYAKTPTPEKLPEEYLHTLTLTDMQLRWDKKSRSYISKGDIGIANIGGKQVNRKVKGFIELMPYQDHRMYLHLDLGNNQFYTFVYTSAGNMFASSTNEAFNTPIAKTSNKKRSIKQNMWLTLYSYTNADDRLVDIVAARYKQLKK</sequence>
<keyword evidence="2" id="KW-1185">Reference proteome</keyword>
<gene>
    <name evidence="1" type="ORF">CLV25_103234</name>
</gene>
<proteinExistence type="predicted"/>
<comment type="caution">
    <text evidence="1">The sequence shown here is derived from an EMBL/GenBank/DDBJ whole genome shotgun (WGS) entry which is preliminary data.</text>
</comment>
<name>A0A4V6NM15_9BACT</name>
<reference evidence="1 2" key="1">
    <citation type="submission" date="2019-03" db="EMBL/GenBank/DDBJ databases">
        <title>Genomic Encyclopedia of Archaeal and Bacterial Type Strains, Phase II (KMG-II): from individual species to whole genera.</title>
        <authorList>
            <person name="Goeker M."/>
        </authorList>
    </citation>
    <scope>NUCLEOTIDE SEQUENCE [LARGE SCALE GENOMIC DNA]</scope>
    <source>
        <strain evidence="1 2">RL-C</strain>
    </source>
</reference>
<dbReference type="OrthoDB" id="1465441at2"/>
<evidence type="ECO:0000313" key="2">
    <source>
        <dbReference type="Proteomes" id="UP000294830"/>
    </source>
</evidence>
<dbReference type="EMBL" id="SLWB01000003">
    <property type="protein sequence ID" value="TCN70710.1"/>
    <property type="molecule type" value="Genomic_DNA"/>
</dbReference>
<organism evidence="1 2">
    <name type="scientific">Acetobacteroides hydrogenigenes</name>
    <dbReference type="NCBI Taxonomy" id="979970"/>
    <lineage>
        <taxon>Bacteria</taxon>
        <taxon>Pseudomonadati</taxon>
        <taxon>Bacteroidota</taxon>
        <taxon>Bacteroidia</taxon>
        <taxon>Bacteroidales</taxon>
        <taxon>Rikenellaceae</taxon>
        <taxon>Acetobacteroides</taxon>
    </lineage>
</organism>
<protein>
    <submittedName>
        <fullName evidence="1">Uncharacterized protein</fullName>
    </submittedName>
</protein>
<accession>A0A4V6NM15</accession>
<dbReference type="Proteomes" id="UP000294830">
    <property type="component" value="Unassembled WGS sequence"/>
</dbReference>